<keyword evidence="7" id="KW-0472">Membrane</keyword>
<feature type="compositionally biased region" description="Polar residues" evidence="6">
    <location>
        <begin position="388"/>
        <end position="405"/>
    </location>
</feature>
<keyword evidence="4" id="KW-0274">FAD</keyword>
<feature type="domain" description="FAD-binding" evidence="8">
    <location>
        <begin position="12"/>
        <end position="393"/>
    </location>
</feature>
<evidence type="ECO:0000256" key="7">
    <source>
        <dbReference type="SAM" id="Phobius"/>
    </source>
</evidence>
<dbReference type="SUPFAM" id="SSF51905">
    <property type="entry name" value="FAD/NAD(P)-binding domain"/>
    <property type="match status" value="1"/>
</dbReference>
<dbReference type="RefSeq" id="XP_007839888.1">
    <property type="nucleotide sequence ID" value="XM_007841697.1"/>
</dbReference>
<evidence type="ECO:0000313" key="10">
    <source>
        <dbReference type="Proteomes" id="UP000030651"/>
    </source>
</evidence>
<keyword evidence="7" id="KW-0812">Transmembrane</keyword>
<feature type="transmembrane region" description="Helical" evidence="7">
    <location>
        <begin position="12"/>
        <end position="31"/>
    </location>
</feature>
<protein>
    <recommendedName>
        <fullName evidence="8">FAD-binding domain-containing protein</fullName>
    </recommendedName>
</protein>
<evidence type="ECO:0000256" key="5">
    <source>
        <dbReference type="ARBA" id="ARBA00023002"/>
    </source>
</evidence>
<dbReference type="InParanoid" id="W3WN93"/>
<sequence>MGDIAPLVKDKINVAIAGGGIAGLALAVGLVKQPHVEVRVYESVPQYRDVGAGLALHLNAIKAMTLIGPELRGAYFDKAHVMAADQDTEMATEVILAHGESKGTRVAELGRAKGRMSIARSDLLDGFWSLLPQETVVFGKKLAAIAEKQVAGEEGHGQRDMVEITFTDGTKAEADVLIGADGVHSLTRSHLLGADHPATAPKNHDNWVVYRTMVSMDEARRCIDEKWCGMGVPILLGPRGHVNIIPLNKGTRLSAGVAVRGASNPDLVAAPSSEATAGDREAGAGAEQKKLDPENYDDYTEEAQKIIRMVARDTSASWKPADHDHAPFYARGPVAMIGDAAHASLPFAGNGAAQALEDAAVLVALFARLQELQHQHNQRLQQQQQQRTSSANANETSRSSSAQQDSWDAPAAICTALRAYDVVRRQRSQHVVDLARQFGRVYAYVEDDGRMHASPERMRAFFADMSSFTNDFDVAGQNREAVELLDMLLWQDADDDHDIAVVKDRKRAEKVNGVNGH</sequence>
<feature type="region of interest" description="Disordered" evidence="6">
    <location>
        <begin position="377"/>
        <end position="405"/>
    </location>
</feature>
<dbReference type="EMBL" id="KI912119">
    <property type="protein sequence ID" value="ETS74632.1"/>
    <property type="molecule type" value="Genomic_DNA"/>
</dbReference>
<dbReference type="PANTHER" id="PTHR46720">
    <property type="entry name" value="HYDROXYLASE, PUTATIVE (AFU_ORTHOLOGUE AFUA_3G01460)-RELATED"/>
    <property type="match status" value="1"/>
</dbReference>
<dbReference type="OrthoDB" id="16820at2759"/>
<feature type="compositionally biased region" description="Basic and acidic residues" evidence="6">
    <location>
        <begin position="277"/>
        <end position="288"/>
    </location>
</feature>
<dbReference type="GO" id="GO:0071949">
    <property type="term" value="F:FAD binding"/>
    <property type="evidence" value="ECO:0007669"/>
    <property type="project" value="InterPro"/>
</dbReference>
<comment type="pathway">
    <text evidence="1">Secondary metabolite biosynthesis.</text>
</comment>
<dbReference type="AlphaFoldDB" id="W3WN93"/>
<evidence type="ECO:0000259" key="8">
    <source>
        <dbReference type="Pfam" id="PF01494"/>
    </source>
</evidence>
<dbReference type="InterPro" id="IPR036188">
    <property type="entry name" value="FAD/NAD-bd_sf"/>
</dbReference>
<dbReference type="eggNOG" id="KOG2614">
    <property type="taxonomic scope" value="Eukaryota"/>
</dbReference>
<dbReference type="GO" id="GO:0016491">
    <property type="term" value="F:oxidoreductase activity"/>
    <property type="evidence" value="ECO:0007669"/>
    <property type="project" value="UniProtKB-KW"/>
</dbReference>
<proteinExistence type="inferred from homology"/>
<evidence type="ECO:0000313" key="9">
    <source>
        <dbReference type="EMBL" id="ETS74632.1"/>
    </source>
</evidence>
<accession>W3WN93</accession>
<dbReference type="STRING" id="1229662.W3WN93"/>
<keyword evidence="10" id="KW-1185">Reference proteome</keyword>
<dbReference type="GeneID" id="19278129"/>
<organism evidence="9 10">
    <name type="scientific">Pestalotiopsis fici (strain W106-1 / CGMCC3.15140)</name>
    <dbReference type="NCBI Taxonomy" id="1229662"/>
    <lineage>
        <taxon>Eukaryota</taxon>
        <taxon>Fungi</taxon>
        <taxon>Dikarya</taxon>
        <taxon>Ascomycota</taxon>
        <taxon>Pezizomycotina</taxon>
        <taxon>Sordariomycetes</taxon>
        <taxon>Xylariomycetidae</taxon>
        <taxon>Amphisphaeriales</taxon>
        <taxon>Sporocadaceae</taxon>
        <taxon>Pestalotiopsis</taxon>
    </lineage>
</organism>
<evidence type="ECO:0000256" key="3">
    <source>
        <dbReference type="ARBA" id="ARBA00022630"/>
    </source>
</evidence>
<dbReference type="InterPro" id="IPR002938">
    <property type="entry name" value="FAD-bd"/>
</dbReference>
<name>W3WN93_PESFW</name>
<dbReference type="KEGG" id="pfy:PFICI_13116"/>
<dbReference type="HOGENOM" id="CLU_009665_6_5_1"/>
<gene>
    <name evidence="9" type="ORF">PFICI_13116</name>
</gene>
<dbReference type="Gene3D" id="3.50.50.60">
    <property type="entry name" value="FAD/NAD(P)-binding domain"/>
    <property type="match status" value="1"/>
</dbReference>
<evidence type="ECO:0000256" key="6">
    <source>
        <dbReference type="SAM" id="MobiDB-lite"/>
    </source>
</evidence>
<dbReference type="GO" id="GO:0044550">
    <property type="term" value="P:secondary metabolite biosynthetic process"/>
    <property type="evidence" value="ECO:0007669"/>
    <property type="project" value="TreeGrafter"/>
</dbReference>
<dbReference type="PRINTS" id="PR00420">
    <property type="entry name" value="RNGMNOXGNASE"/>
</dbReference>
<dbReference type="Pfam" id="PF01494">
    <property type="entry name" value="FAD_binding_3"/>
    <property type="match status" value="1"/>
</dbReference>
<dbReference type="OMA" id="PLNKGTR"/>
<reference evidence="10" key="1">
    <citation type="journal article" date="2015" name="BMC Genomics">
        <title>Genomic and transcriptomic analysis of the endophytic fungus Pestalotiopsis fici reveals its lifestyle and high potential for synthesis of natural products.</title>
        <authorList>
            <person name="Wang X."/>
            <person name="Zhang X."/>
            <person name="Liu L."/>
            <person name="Xiang M."/>
            <person name="Wang W."/>
            <person name="Sun X."/>
            <person name="Che Y."/>
            <person name="Guo L."/>
            <person name="Liu G."/>
            <person name="Guo L."/>
            <person name="Wang C."/>
            <person name="Yin W.B."/>
            <person name="Stadler M."/>
            <person name="Zhang X."/>
            <person name="Liu X."/>
        </authorList>
    </citation>
    <scope>NUCLEOTIDE SEQUENCE [LARGE SCALE GENOMIC DNA]</scope>
    <source>
        <strain evidence="10">W106-1 / CGMCC3.15140</strain>
    </source>
</reference>
<evidence type="ECO:0000256" key="1">
    <source>
        <dbReference type="ARBA" id="ARBA00005179"/>
    </source>
</evidence>
<evidence type="ECO:0000256" key="4">
    <source>
        <dbReference type="ARBA" id="ARBA00022827"/>
    </source>
</evidence>
<feature type="compositionally biased region" description="Low complexity" evidence="6">
    <location>
        <begin position="378"/>
        <end position="387"/>
    </location>
</feature>
<keyword evidence="3" id="KW-0285">Flavoprotein</keyword>
<feature type="region of interest" description="Disordered" evidence="6">
    <location>
        <begin position="265"/>
        <end position="288"/>
    </location>
</feature>
<dbReference type="InterPro" id="IPR051104">
    <property type="entry name" value="FAD_monoxygenase"/>
</dbReference>
<dbReference type="PANTHER" id="PTHR46720:SF3">
    <property type="entry name" value="FAD-BINDING DOMAIN-CONTAINING PROTEIN-RELATED"/>
    <property type="match status" value="1"/>
</dbReference>
<evidence type="ECO:0000256" key="2">
    <source>
        <dbReference type="ARBA" id="ARBA00007992"/>
    </source>
</evidence>
<comment type="similarity">
    <text evidence="2">Belongs to the paxM FAD-dependent monooxygenase family.</text>
</comment>
<keyword evidence="5" id="KW-0560">Oxidoreductase</keyword>
<dbReference type="Proteomes" id="UP000030651">
    <property type="component" value="Unassembled WGS sequence"/>
</dbReference>
<keyword evidence="7" id="KW-1133">Transmembrane helix</keyword>